<dbReference type="EMBL" id="OZ037945">
    <property type="protein sequence ID" value="CAL1700098.1"/>
    <property type="molecule type" value="Genomic_DNA"/>
</dbReference>
<gene>
    <name evidence="1" type="ORF">GFSPODELE1_LOCUS2998</name>
</gene>
<dbReference type="Proteomes" id="UP001497453">
    <property type="component" value="Chromosome 2"/>
</dbReference>
<name>A0ABP1CWR0_9APHY</name>
<sequence>MFGILQGNRPHLERRADLDLVSKHRHILHSKQYNHPKMTTRTLTFKSSDLGENANLVLCFATSETIDAVPGTRVDANGLKAKQYPIAWKTATLSAHGYSSLTTTFVNSPGFCSAQIGGRRVVTAGNYVPIQVGQETTLNVETNVRPPVFYFSDPTSIIGDIVKATNLTGQAANIGLGFITDAEQPNETMIPTSVFRNVPNGLSILDTFTPLLRAYIDIGNYTEGQLIDRDLSNVQPVWEGDLLSLQPETTIVLQGSVVPVQPRLNLNATVINTTHDQVPPVVVHLPKVEIERRERVYTATLAFALAENVVQGVKYIAEQLINKNYQVKFTYTEGSTFAVLVLTLPYGTSCDQAERELLSVMESHLRTPLSPKSNGTFNSGINSTGSNGHGFFDGNDSTLRPRISIKGRSGSQVVSAGENFSYWVEINPASNEWFVGGTSGNTYIKPTSQTRIRANSTRSYLSAVSSVLDNVASNLNGLGVQVGGVPVTKNRPLSRKSSAIGLNTVAVY</sequence>
<proteinExistence type="predicted"/>
<keyword evidence="2" id="KW-1185">Reference proteome</keyword>
<evidence type="ECO:0000313" key="2">
    <source>
        <dbReference type="Proteomes" id="UP001497453"/>
    </source>
</evidence>
<evidence type="ECO:0000313" key="1">
    <source>
        <dbReference type="EMBL" id="CAL1700098.1"/>
    </source>
</evidence>
<protein>
    <submittedName>
        <fullName evidence="1">Uncharacterized protein</fullName>
    </submittedName>
</protein>
<reference evidence="2" key="1">
    <citation type="submission" date="2024-04" db="EMBL/GenBank/DDBJ databases">
        <authorList>
            <person name="Shaw F."/>
            <person name="Minotto A."/>
        </authorList>
    </citation>
    <scope>NUCLEOTIDE SEQUENCE [LARGE SCALE GENOMIC DNA]</scope>
</reference>
<organism evidence="1 2">
    <name type="scientific">Somion occarium</name>
    <dbReference type="NCBI Taxonomy" id="3059160"/>
    <lineage>
        <taxon>Eukaryota</taxon>
        <taxon>Fungi</taxon>
        <taxon>Dikarya</taxon>
        <taxon>Basidiomycota</taxon>
        <taxon>Agaricomycotina</taxon>
        <taxon>Agaricomycetes</taxon>
        <taxon>Polyporales</taxon>
        <taxon>Cerrenaceae</taxon>
        <taxon>Somion</taxon>
    </lineage>
</organism>
<accession>A0ABP1CWR0</accession>